<dbReference type="Proteomes" id="UP001497516">
    <property type="component" value="Chromosome 8"/>
</dbReference>
<name>A0AAV2GCX4_9ROSI</name>
<proteinExistence type="predicted"/>
<dbReference type="AlphaFoldDB" id="A0AAV2GCX4"/>
<gene>
    <name evidence="1" type="ORF">LTRI10_LOCUS47950</name>
</gene>
<evidence type="ECO:0008006" key="3">
    <source>
        <dbReference type="Google" id="ProtNLM"/>
    </source>
</evidence>
<sequence>MGNPPPLSSRFLLASSVFSAAEFRSTHESEGQDTHITLIAVGRYVYQERVATTSNLEESTTILPAKE</sequence>
<evidence type="ECO:0000313" key="2">
    <source>
        <dbReference type="Proteomes" id="UP001497516"/>
    </source>
</evidence>
<dbReference type="EMBL" id="OZ034821">
    <property type="protein sequence ID" value="CAL1408346.1"/>
    <property type="molecule type" value="Genomic_DNA"/>
</dbReference>
<reference evidence="1 2" key="1">
    <citation type="submission" date="2024-04" db="EMBL/GenBank/DDBJ databases">
        <authorList>
            <person name="Fracassetti M."/>
        </authorList>
    </citation>
    <scope>NUCLEOTIDE SEQUENCE [LARGE SCALE GENOMIC DNA]</scope>
</reference>
<keyword evidence="2" id="KW-1185">Reference proteome</keyword>
<evidence type="ECO:0000313" key="1">
    <source>
        <dbReference type="EMBL" id="CAL1408346.1"/>
    </source>
</evidence>
<accession>A0AAV2GCX4</accession>
<protein>
    <recommendedName>
        <fullName evidence="3">Secreted protein</fullName>
    </recommendedName>
</protein>
<organism evidence="1 2">
    <name type="scientific">Linum trigynum</name>
    <dbReference type="NCBI Taxonomy" id="586398"/>
    <lineage>
        <taxon>Eukaryota</taxon>
        <taxon>Viridiplantae</taxon>
        <taxon>Streptophyta</taxon>
        <taxon>Embryophyta</taxon>
        <taxon>Tracheophyta</taxon>
        <taxon>Spermatophyta</taxon>
        <taxon>Magnoliopsida</taxon>
        <taxon>eudicotyledons</taxon>
        <taxon>Gunneridae</taxon>
        <taxon>Pentapetalae</taxon>
        <taxon>rosids</taxon>
        <taxon>fabids</taxon>
        <taxon>Malpighiales</taxon>
        <taxon>Linaceae</taxon>
        <taxon>Linum</taxon>
    </lineage>
</organism>